<dbReference type="RefSeq" id="WP_013705953.1">
    <property type="nucleotide sequence ID" value="NC_015388.1"/>
</dbReference>
<evidence type="ECO:0000256" key="2">
    <source>
        <dbReference type="ARBA" id="ARBA00022603"/>
    </source>
</evidence>
<accession>F2NC45</accession>
<evidence type="ECO:0000259" key="5">
    <source>
        <dbReference type="Pfam" id="PF18135"/>
    </source>
</evidence>
<keyword evidence="2 6" id="KW-0489">Methyltransferase</keyword>
<comment type="catalytic activity">
    <reaction evidence="4">
        <text>a 2'-deoxyadenosine in DNA + S-adenosyl-L-methionine = an N(6)-methyl-2'-deoxyadenosine in DNA + S-adenosyl-L-homocysteine + H(+)</text>
        <dbReference type="Rhea" id="RHEA:15197"/>
        <dbReference type="Rhea" id="RHEA-COMP:12418"/>
        <dbReference type="Rhea" id="RHEA-COMP:12419"/>
        <dbReference type="ChEBI" id="CHEBI:15378"/>
        <dbReference type="ChEBI" id="CHEBI:57856"/>
        <dbReference type="ChEBI" id="CHEBI:59789"/>
        <dbReference type="ChEBI" id="CHEBI:90615"/>
        <dbReference type="ChEBI" id="CHEBI:90616"/>
        <dbReference type="EC" id="2.1.1.72"/>
    </reaction>
</comment>
<evidence type="ECO:0000313" key="7">
    <source>
        <dbReference type="Proteomes" id="UP000000483"/>
    </source>
</evidence>
<dbReference type="AlphaFoldDB" id="F2NC45"/>
<keyword evidence="3 6" id="KW-0808">Transferase</keyword>
<reference evidence="6 7" key="1">
    <citation type="journal article" date="2011" name="Stand. Genomic Sci.">
        <title>Complete genome sequence of the acetate-degrading sulfate reducer Desulfobacca acetoxidans type strain (ASRB2).</title>
        <authorList>
            <person name="Goker M."/>
            <person name="Teshima H."/>
            <person name="Lapidus A."/>
            <person name="Nolan M."/>
            <person name="Lucas S."/>
            <person name="Hammon N."/>
            <person name="Deshpande S."/>
            <person name="Cheng J.F."/>
            <person name="Tapia R."/>
            <person name="Han C."/>
            <person name="Goodwin L."/>
            <person name="Pitluck S."/>
            <person name="Huntemann M."/>
            <person name="Liolios K."/>
            <person name="Ivanova N."/>
            <person name="Pagani I."/>
            <person name="Mavromatis K."/>
            <person name="Ovchinikova G."/>
            <person name="Pati A."/>
            <person name="Chen A."/>
            <person name="Palaniappan K."/>
            <person name="Land M."/>
            <person name="Hauser L."/>
            <person name="Brambilla E.M."/>
            <person name="Rohde M."/>
            <person name="Spring S."/>
            <person name="Detter J.C."/>
            <person name="Woyke T."/>
            <person name="Bristow J."/>
            <person name="Eisen J.A."/>
            <person name="Markowitz V."/>
            <person name="Hugenholtz P."/>
            <person name="Kyrpides N.C."/>
            <person name="Klenk H.P."/>
        </authorList>
    </citation>
    <scope>NUCLEOTIDE SEQUENCE [LARGE SCALE GENOMIC DNA]</scope>
    <source>
        <strain evidence="7">ATCC 700848 / DSM 11109 / ASRB2</strain>
    </source>
</reference>
<dbReference type="OrthoDB" id="9761012at2"/>
<dbReference type="KEGG" id="dao:Desac_0973"/>
<dbReference type="InterPro" id="IPR041635">
    <property type="entry name" value="Type_ISP_LLaBIII_C"/>
</dbReference>
<dbReference type="InterPro" id="IPR050953">
    <property type="entry name" value="N4_N6_ade-DNA_methylase"/>
</dbReference>
<dbReference type="eggNOG" id="COG0286">
    <property type="taxonomic scope" value="Bacteria"/>
</dbReference>
<gene>
    <name evidence="6" type="ordered locus">Desac_0973</name>
</gene>
<dbReference type="Proteomes" id="UP000000483">
    <property type="component" value="Chromosome"/>
</dbReference>
<dbReference type="EC" id="2.1.1.72" evidence="1"/>
<dbReference type="Pfam" id="PF18135">
    <property type="entry name" value="Type_ISP_C"/>
    <property type="match status" value="1"/>
</dbReference>
<dbReference type="EMBL" id="CP002629">
    <property type="protein sequence ID" value="AEB08840.1"/>
    <property type="molecule type" value="Genomic_DNA"/>
</dbReference>
<evidence type="ECO:0000256" key="4">
    <source>
        <dbReference type="ARBA" id="ARBA00047942"/>
    </source>
</evidence>
<dbReference type="PANTHER" id="PTHR33841">
    <property type="entry name" value="DNA METHYLTRANSFERASE YEEA-RELATED"/>
    <property type="match status" value="1"/>
</dbReference>
<protein>
    <recommendedName>
        <fullName evidence="1">site-specific DNA-methyltransferase (adenine-specific)</fullName>
        <ecNumber evidence="1">2.1.1.72</ecNumber>
    </recommendedName>
</protein>
<dbReference type="HOGENOM" id="CLU_009503_1_0_7"/>
<dbReference type="PANTHER" id="PTHR33841:SF1">
    <property type="entry name" value="DNA METHYLTRANSFERASE A"/>
    <property type="match status" value="1"/>
</dbReference>
<dbReference type="GO" id="GO:0032259">
    <property type="term" value="P:methylation"/>
    <property type="evidence" value="ECO:0007669"/>
    <property type="project" value="UniProtKB-KW"/>
</dbReference>
<organism evidence="6 7">
    <name type="scientific">Desulfobacca acetoxidans (strain ATCC 700848 / DSM 11109 / ASRB2)</name>
    <dbReference type="NCBI Taxonomy" id="880072"/>
    <lineage>
        <taxon>Bacteria</taxon>
        <taxon>Pseudomonadati</taxon>
        <taxon>Thermodesulfobacteriota</taxon>
        <taxon>Desulfobaccia</taxon>
        <taxon>Desulfobaccales</taxon>
        <taxon>Desulfobaccaceae</taxon>
        <taxon>Desulfobacca</taxon>
    </lineage>
</organism>
<dbReference type="REBASE" id="34401">
    <property type="entry name" value="Dac11109ORF973P"/>
</dbReference>
<sequence>MVLSNIMEEELNKYAEEISATFSLPITFNPEDQLKTPVAGLLRRSGAVMGVAIEVVTEIHAKELGRPDMGVVVEGLLNGHVELKAPGKGANPEKFKGGDRGQWERFRNLPNLIYTDGNDWALYRSGARQGGVVRLSGDVTRDGRKAVGGNDAAALEVLLRDFFTWQPIVPALPAALAQMLAPLCRLLRSDVLIALQKPDSNLNLLAADWRRYLFPDADDLQFADAYAQTLTYALLLARLTGKGEGLSVHDAVTTIRTGHRLLADTLNILGDPKARDEIKTPVDLLERVIGAIDPAAFLKKSKGEPWLYFYEDFLAAYDPKMRKERGVYYTPVEVVQAQVRLVAELLTERFEADYSFVSPDVVTLDPGAGTGTYILAALQHGLQQIEEAKGPGMRAKAAAQAARNIHAFEILVGPYAVAHLRLTQEILAEGGQLPEDGVHVYLTDTLESPLKPLPHFPFMYKELAAEHQRAQQVKAAAPVLVCLGNPPYDRQQIDLENQKSIKRKGGWVRYGDNLIGDRPLLADFLKPLEELGWMVHAKNLYNDYVYFWRWALWKVFENKGGPGIVSFITASSYLRGPGFAGMRQVMRQMFDEMWIIDLEGGSLGARKTENVFAIRTPVAIAIGVRHGEPQPESAATVHYTRISGTRQEKLKALAQVEQFSDLPWRECLPGWTDLFLPTSDKPYWNWPLVTDIFPWQENGIQFKRTWPIGETWEVLKNRWEKLVREIPGKKGLLLRETEARKTTSTIHDPVNGNNLLSLNNIDLETKAPEIVPYGYRSLDRRWALLDVRLCDRPRPNLLRAHSNRQIYLTSLLTEVLGNGSGALATDLIPDLHHFRGSFGGAHIIPLWRDAEATEPNITHGVLEVLTDTYRWDVTPEDLLAYTYALLASPEYVRRFWDELTIPGPRLPITKDASWFNRAVELGRRLIWLHTYGERLVPPGQKPGRVPPGQTKCMVGTPADPKNYPETFSYDAAGRKLHVGHGVFAPVGSEVWEFSVSGFEVVKSWLAYRMKKGAGKKSSPLDDIRPERWEFDEELLDLLWVLEHTVAMWPELGKVLDAIVADRLFVAKDFPEPTPVERAAKKAAPLFEMADG</sequence>
<dbReference type="PRINTS" id="PR00507">
    <property type="entry name" value="N12N6MTFRASE"/>
</dbReference>
<dbReference type="Gene3D" id="3.40.50.150">
    <property type="entry name" value="Vaccinia Virus protein VP39"/>
    <property type="match status" value="1"/>
</dbReference>
<evidence type="ECO:0000256" key="1">
    <source>
        <dbReference type="ARBA" id="ARBA00011900"/>
    </source>
</evidence>
<name>F2NC45_DESAR</name>
<reference evidence="7" key="2">
    <citation type="submission" date="2011-03" db="EMBL/GenBank/DDBJ databases">
        <title>The complete genome of Desulfobacca acetoxidans DSM 11109.</title>
        <authorList>
            <consortium name="US DOE Joint Genome Institute (JGI-PGF)"/>
            <person name="Lucas S."/>
            <person name="Copeland A."/>
            <person name="Lapidus A."/>
            <person name="Bruce D."/>
            <person name="Goodwin L."/>
            <person name="Pitluck S."/>
            <person name="Peters L."/>
            <person name="Kyrpides N."/>
            <person name="Mavromatis K."/>
            <person name="Ivanova N."/>
            <person name="Ovchinnikova G."/>
            <person name="Teshima H."/>
            <person name="Detter J.C."/>
            <person name="Han C."/>
            <person name="Land M."/>
            <person name="Hauser L."/>
            <person name="Markowitz V."/>
            <person name="Cheng J.-F."/>
            <person name="Hugenholtz P."/>
            <person name="Woyke T."/>
            <person name="Wu D."/>
            <person name="Spring S."/>
            <person name="Schueler E."/>
            <person name="Brambilla E."/>
            <person name="Klenk H.-P."/>
            <person name="Eisen J.A."/>
        </authorList>
    </citation>
    <scope>NUCLEOTIDE SEQUENCE [LARGE SCALE GENOMIC DNA]</scope>
    <source>
        <strain evidence="7">ATCC 700848 / DSM 11109 / ASRB2</strain>
    </source>
</reference>
<dbReference type="STRING" id="880072.Desac_0973"/>
<dbReference type="SUPFAM" id="SSF53335">
    <property type="entry name" value="S-adenosyl-L-methionine-dependent methyltransferases"/>
    <property type="match status" value="1"/>
</dbReference>
<dbReference type="InterPro" id="IPR029063">
    <property type="entry name" value="SAM-dependent_MTases_sf"/>
</dbReference>
<evidence type="ECO:0000313" key="6">
    <source>
        <dbReference type="EMBL" id="AEB08840.1"/>
    </source>
</evidence>
<feature type="domain" description="Type ISP restriction-modification enzyme LLaBIII C-terminal specificity" evidence="5">
    <location>
        <begin position="691"/>
        <end position="1035"/>
    </location>
</feature>
<proteinExistence type="predicted"/>
<dbReference type="GO" id="GO:0009007">
    <property type="term" value="F:site-specific DNA-methyltransferase (adenine-specific) activity"/>
    <property type="evidence" value="ECO:0007669"/>
    <property type="project" value="UniProtKB-EC"/>
</dbReference>
<evidence type="ECO:0000256" key="3">
    <source>
        <dbReference type="ARBA" id="ARBA00022679"/>
    </source>
</evidence>
<keyword evidence="7" id="KW-1185">Reference proteome</keyword>